<keyword evidence="2" id="KW-0378">Hydrolase</keyword>
<evidence type="ECO:0000259" key="3">
    <source>
        <dbReference type="PROSITE" id="PS51462"/>
    </source>
</evidence>
<feature type="domain" description="Nudix hydrolase" evidence="3">
    <location>
        <begin position="7"/>
        <end position="138"/>
    </location>
</feature>
<protein>
    <submittedName>
        <fullName evidence="4">ADP-ribose pyrophosphatase YjhB (NUDIX family)</fullName>
    </submittedName>
</protein>
<organism evidence="4 5">
    <name type="scientific">Pseudoroseicyclus aestuarii</name>
    <dbReference type="NCBI Taxonomy" id="1795041"/>
    <lineage>
        <taxon>Bacteria</taxon>
        <taxon>Pseudomonadati</taxon>
        <taxon>Pseudomonadota</taxon>
        <taxon>Alphaproteobacteria</taxon>
        <taxon>Rhodobacterales</taxon>
        <taxon>Paracoccaceae</taxon>
        <taxon>Pseudoroseicyclus</taxon>
    </lineage>
</organism>
<proteinExistence type="predicted"/>
<dbReference type="Pfam" id="PF00293">
    <property type="entry name" value="NUDIX"/>
    <property type="match status" value="1"/>
</dbReference>
<keyword evidence="5" id="KW-1185">Reference proteome</keyword>
<reference evidence="4 5" key="1">
    <citation type="submission" date="2018-06" db="EMBL/GenBank/DDBJ databases">
        <title>Genomic Encyclopedia of Type Strains, Phase III (KMG-III): the genomes of soil and plant-associated and newly described type strains.</title>
        <authorList>
            <person name="Whitman W."/>
        </authorList>
    </citation>
    <scope>NUCLEOTIDE SEQUENCE [LARGE SCALE GENOMIC DNA]</scope>
    <source>
        <strain evidence="4 5">CECT 9025</strain>
    </source>
</reference>
<evidence type="ECO:0000256" key="2">
    <source>
        <dbReference type="ARBA" id="ARBA00022801"/>
    </source>
</evidence>
<dbReference type="PANTHER" id="PTHR43046:SF14">
    <property type="entry name" value="MUTT_NUDIX FAMILY PROTEIN"/>
    <property type="match status" value="1"/>
</dbReference>
<name>A0A318SYR1_9RHOB</name>
<dbReference type="GO" id="GO:0016787">
    <property type="term" value="F:hydrolase activity"/>
    <property type="evidence" value="ECO:0007669"/>
    <property type="project" value="UniProtKB-KW"/>
</dbReference>
<dbReference type="InterPro" id="IPR015797">
    <property type="entry name" value="NUDIX_hydrolase-like_dom_sf"/>
</dbReference>
<dbReference type="AlphaFoldDB" id="A0A318SYR1"/>
<dbReference type="PANTHER" id="PTHR43046">
    <property type="entry name" value="GDP-MANNOSE MANNOSYL HYDROLASE"/>
    <property type="match status" value="1"/>
</dbReference>
<accession>A0A318SYR1</accession>
<comment type="cofactor">
    <cofactor evidence="1">
        <name>Mg(2+)</name>
        <dbReference type="ChEBI" id="CHEBI:18420"/>
    </cofactor>
</comment>
<dbReference type="RefSeq" id="WP_110812614.1">
    <property type="nucleotide sequence ID" value="NZ_QJTE01000001.1"/>
</dbReference>
<comment type="caution">
    <text evidence="4">The sequence shown here is derived from an EMBL/GenBank/DDBJ whole genome shotgun (WGS) entry which is preliminary data.</text>
</comment>
<dbReference type="Proteomes" id="UP000248311">
    <property type="component" value="Unassembled WGS sequence"/>
</dbReference>
<sequence>MTPPAPLPRLAVRAVLLHEDRLLLVNAYAGRTDLWCAPGGGVLAHDSLPQNLQREVQEETGLEIAVDAPCLVNEFHDPERGFHQVEVFFRCRLLAGDPEGDWRDTEGVVGARRWVTRDQMEGLRVKPEGLKAAAWPARAAEPLLYDPLEPLLP</sequence>
<dbReference type="InterPro" id="IPR000086">
    <property type="entry name" value="NUDIX_hydrolase_dom"/>
</dbReference>
<dbReference type="Gene3D" id="3.90.79.10">
    <property type="entry name" value="Nucleoside Triphosphate Pyrophosphohydrolase"/>
    <property type="match status" value="1"/>
</dbReference>
<dbReference type="OrthoDB" id="9761969at2"/>
<evidence type="ECO:0000313" key="5">
    <source>
        <dbReference type="Proteomes" id="UP000248311"/>
    </source>
</evidence>
<dbReference type="EMBL" id="QJTE01000001">
    <property type="protein sequence ID" value="PYE85569.1"/>
    <property type="molecule type" value="Genomic_DNA"/>
</dbReference>
<evidence type="ECO:0000256" key="1">
    <source>
        <dbReference type="ARBA" id="ARBA00001946"/>
    </source>
</evidence>
<evidence type="ECO:0000313" key="4">
    <source>
        <dbReference type="EMBL" id="PYE85569.1"/>
    </source>
</evidence>
<dbReference type="SUPFAM" id="SSF55811">
    <property type="entry name" value="Nudix"/>
    <property type="match status" value="1"/>
</dbReference>
<gene>
    <name evidence="4" type="ORF">DFP88_101237</name>
</gene>
<dbReference type="PROSITE" id="PS51462">
    <property type="entry name" value="NUDIX"/>
    <property type="match status" value="1"/>
</dbReference>